<dbReference type="PANTHER" id="PTHR12358:SF54">
    <property type="entry name" value="SPHINGOSINE KINASE RELATED PROTEIN"/>
    <property type="match status" value="1"/>
</dbReference>
<comment type="caution">
    <text evidence="10">The sequence shown here is derived from an EMBL/GenBank/DDBJ whole genome shotgun (WGS) entry which is preliminary data.</text>
</comment>
<organism evidence="10 11">
    <name type="scientific">Naumannella cuiyingiana</name>
    <dbReference type="NCBI Taxonomy" id="1347891"/>
    <lineage>
        <taxon>Bacteria</taxon>
        <taxon>Bacillati</taxon>
        <taxon>Actinomycetota</taxon>
        <taxon>Actinomycetes</taxon>
        <taxon>Propionibacteriales</taxon>
        <taxon>Propionibacteriaceae</taxon>
        <taxon>Naumannella</taxon>
    </lineage>
</organism>
<evidence type="ECO:0000256" key="1">
    <source>
        <dbReference type="ARBA" id="ARBA00001946"/>
    </source>
</evidence>
<dbReference type="EC" id="2.7.1.107" evidence="10"/>
<evidence type="ECO:0000256" key="7">
    <source>
        <dbReference type="ARBA" id="ARBA00023209"/>
    </source>
</evidence>
<dbReference type="SUPFAM" id="SSF111331">
    <property type="entry name" value="NAD kinase/diacylglycerol kinase-like"/>
    <property type="match status" value="1"/>
</dbReference>
<evidence type="ECO:0000256" key="2">
    <source>
        <dbReference type="ARBA" id="ARBA00005983"/>
    </source>
</evidence>
<sequence>MSPERRGLTLLVNPSAGRGRAGRILPQVSAALVRSLPEVALSVVRATDFAEADVGARACVAAARPGDALIVMGGDGMMGLGMDAVAGTGVPLGLIPAGTGNDICRGLGIPTHPLAAARLIARGRPRPVDAIAVRGSLARGGTERFVGSVVASGFDARVNRRANHIRLPIGSLRYAASALAELATFEPLHYKITIDGRLRELPAMFVAVANTAYYGGGMQIAPGADPSDGLLDVTVIHPVSRFTLLRLLPTMYGGSFVRDPSVERFRTPAIDIDGAGLYAMGDGEELGPPPLSLRADPGALLVYAP</sequence>
<dbReference type="GO" id="GO:0005524">
    <property type="term" value="F:ATP binding"/>
    <property type="evidence" value="ECO:0007669"/>
    <property type="project" value="UniProtKB-KW"/>
</dbReference>
<comment type="similarity">
    <text evidence="2">Belongs to the diacylglycerol/lipid kinase family.</text>
</comment>
<dbReference type="GO" id="GO:0008654">
    <property type="term" value="P:phospholipid biosynthetic process"/>
    <property type="evidence" value="ECO:0007669"/>
    <property type="project" value="UniProtKB-KW"/>
</dbReference>
<keyword evidence="7" id="KW-0594">Phospholipid biosynthesis</keyword>
<evidence type="ECO:0000256" key="5">
    <source>
        <dbReference type="ARBA" id="ARBA00022777"/>
    </source>
</evidence>
<accession>A0A7Z0DBR5</accession>
<dbReference type="InterPro" id="IPR016064">
    <property type="entry name" value="NAD/diacylglycerol_kinase_sf"/>
</dbReference>
<keyword evidence="5 10" id="KW-0418">Kinase</keyword>
<keyword evidence="7" id="KW-0443">Lipid metabolism</keyword>
<dbReference type="GO" id="GO:0004143">
    <property type="term" value="F:ATP-dependent diacylglycerol kinase activity"/>
    <property type="evidence" value="ECO:0007669"/>
    <property type="project" value="UniProtKB-EC"/>
</dbReference>
<protein>
    <submittedName>
        <fullName evidence="10">Diacylglycerol kinase (ATP)</fullName>
        <ecNumber evidence="10">2.7.1.107</ecNumber>
    </submittedName>
</protein>
<keyword evidence="6" id="KW-0067">ATP-binding</keyword>
<keyword evidence="7" id="KW-0444">Lipid biosynthesis</keyword>
<name>A0A7Z0DBR5_9ACTN</name>
<reference evidence="10 11" key="1">
    <citation type="submission" date="2020-07" db="EMBL/GenBank/DDBJ databases">
        <title>Sequencing the genomes of 1000 actinobacteria strains.</title>
        <authorList>
            <person name="Klenk H.-P."/>
        </authorList>
    </citation>
    <scope>NUCLEOTIDE SEQUENCE [LARGE SCALE GENOMIC DNA]</scope>
    <source>
        <strain evidence="10 11">DSM 103164</strain>
    </source>
</reference>
<evidence type="ECO:0000256" key="3">
    <source>
        <dbReference type="ARBA" id="ARBA00022679"/>
    </source>
</evidence>
<keyword evidence="4" id="KW-0547">Nucleotide-binding</keyword>
<dbReference type="PANTHER" id="PTHR12358">
    <property type="entry name" value="SPHINGOSINE KINASE"/>
    <property type="match status" value="1"/>
</dbReference>
<evidence type="ECO:0000313" key="11">
    <source>
        <dbReference type="Proteomes" id="UP000527616"/>
    </source>
</evidence>
<feature type="domain" description="DAGKc" evidence="9">
    <location>
        <begin position="3"/>
        <end position="140"/>
    </location>
</feature>
<dbReference type="Pfam" id="PF19279">
    <property type="entry name" value="YegS_C"/>
    <property type="match status" value="1"/>
</dbReference>
<dbReference type="RefSeq" id="WP_179446102.1">
    <property type="nucleotide sequence ID" value="NZ_JACBZS010000001.1"/>
</dbReference>
<evidence type="ECO:0000259" key="9">
    <source>
        <dbReference type="PROSITE" id="PS50146"/>
    </source>
</evidence>
<evidence type="ECO:0000256" key="6">
    <source>
        <dbReference type="ARBA" id="ARBA00022840"/>
    </source>
</evidence>
<evidence type="ECO:0000256" key="8">
    <source>
        <dbReference type="ARBA" id="ARBA00023264"/>
    </source>
</evidence>
<dbReference type="InterPro" id="IPR050187">
    <property type="entry name" value="Lipid_Phosphate_FormReg"/>
</dbReference>
<dbReference type="Pfam" id="PF00781">
    <property type="entry name" value="DAGK_cat"/>
    <property type="match status" value="1"/>
</dbReference>
<dbReference type="AlphaFoldDB" id="A0A7Z0DBR5"/>
<keyword evidence="8" id="KW-1208">Phospholipid metabolism</keyword>
<dbReference type="InterPro" id="IPR001206">
    <property type="entry name" value="Diacylglycerol_kinase_cat_dom"/>
</dbReference>
<dbReference type="Proteomes" id="UP000527616">
    <property type="component" value="Unassembled WGS sequence"/>
</dbReference>
<keyword evidence="3 10" id="KW-0808">Transferase</keyword>
<keyword evidence="11" id="KW-1185">Reference proteome</keyword>
<dbReference type="Gene3D" id="3.40.50.10330">
    <property type="entry name" value="Probable inorganic polyphosphate/atp-NAD kinase, domain 1"/>
    <property type="match status" value="1"/>
</dbReference>
<comment type="cofactor">
    <cofactor evidence="1">
        <name>Mg(2+)</name>
        <dbReference type="ChEBI" id="CHEBI:18420"/>
    </cofactor>
</comment>
<gene>
    <name evidence="10" type="ORF">GGQ54_002996</name>
</gene>
<dbReference type="Gene3D" id="2.60.200.40">
    <property type="match status" value="1"/>
</dbReference>
<dbReference type="EMBL" id="JACBZS010000001">
    <property type="protein sequence ID" value="NYI72436.1"/>
    <property type="molecule type" value="Genomic_DNA"/>
</dbReference>
<dbReference type="InterPro" id="IPR045540">
    <property type="entry name" value="YegS/DAGK_C"/>
</dbReference>
<evidence type="ECO:0000313" key="10">
    <source>
        <dbReference type="EMBL" id="NYI72436.1"/>
    </source>
</evidence>
<evidence type="ECO:0000256" key="4">
    <source>
        <dbReference type="ARBA" id="ARBA00022741"/>
    </source>
</evidence>
<proteinExistence type="inferred from homology"/>
<dbReference type="InterPro" id="IPR017438">
    <property type="entry name" value="ATP-NAD_kinase_N"/>
</dbReference>
<dbReference type="PROSITE" id="PS50146">
    <property type="entry name" value="DAGK"/>
    <property type="match status" value="1"/>
</dbReference>